<evidence type="ECO:0000313" key="3">
    <source>
        <dbReference type="Proteomes" id="UP000735302"/>
    </source>
</evidence>
<accession>A0AAV3Y826</accession>
<dbReference type="PANTHER" id="PTHR34415:SF1">
    <property type="entry name" value="INTEGRASE CATALYTIC DOMAIN-CONTAINING PROTEIN"/>
    <property type="match status" value="1"/>
</dbReference>
<dbReference type="InterPro" id="IPR057191">
    <property type="entry name" value="DUF7869"/>
</dbReference>
<comment type="caution">
    <text evidence="2">The sequence shown here is derived from an EMBL/GenBank/DDBJ whole genome shotgun (WGS) entry which is preliminary data.</text>
</comment>
<sequence length="159" mass="18172">MDLGIHDICNGTMHMWSEDVAGRGSNEVLSSLNRYFSNKALDASNLIALSDSCGGQKKNKNIIGFWYYLVHVKQIFKSIEHKFPIPGHTFLPCERDFGVIEKKKWKTSAVYNPEGWYSLVEKAKTNNAFQVVRMRRQDFIDIAPMKQQLIFRNTAADGP</sequence>
<gene>
    <name evidence="2" type="ORF">PoB_000508800</name>
</gene>
<proteinExistence type="predicted"/>
<evidence type="ECO:0000313" key="2">
    <source>
        <dbReference type="EMBL" id="GFN78582.1"/>
    </source>
</evidence>
<dbReference type="PANTHER" id="PTHR34415">
    <property type="entry name" value="INTEGRASE CATALYTIC DOMAIN-CONTAINING PROTEIN"/>
    <property type="match status" value="1"/>
</dbReference>
<name>A0AAV3Y826_9GAST</name>
<evidence type="ECO:0000259" key="1">
    <source>
        <dbReference type="Pfam" id="PF25273"/>
    </source>
</evidence>
<dbReference type="Proteomes" id="UP000735302">
    <property type="component" value="Unassembled WGS sequence"/>
</dbReference>
<reference evidence="2 3" key="1">
    <citation type="journal article" date="2021" name="Elife">
        <title>Chloroplast acquisition without the gene transfer in kleptoplastic sea slugs, Plakobranchus ocellatus.</title>
        <authorList>
            <person name="Maeda T."/>
            <person name="Takahashi S."/>
            <person name="Yoshida T."/>
            <person name="Shimamura S."/>
            <person name="Takaki Y."/>
            <person name="Nagai Y."/>
            <person name="Toyoda A."/>
            <person name="Suzuki Y."/>
            <person name="Arimoto A."/>
            <person name="Ishii H."/>
            <person name="Satoh N."/>
            <person name="Nishiyama T."/>
            <person name="Hasebe M."/>
            <person name="Maruyama T."/>
            <person name="Minagawa J."/>
            <person name="Obokata J."/>
            <person name="Shigenobu S."/>
        </authorList>
    </citation>
    <scope>NUCLEOTIDE SEQUENCE [LARGE SCALE GENOMIC DNA]</scope>
</reference>
<dbReference type="EMBL" id="BLXT01000592">
    <property type="protein sequence ID" value="GFN78582.1"/>
    <property type="molecule type" value="Genomic_DNA"/>
</dbReference>
<keyword evidence="3" id="KW-1185">Reference proteome</keyword>
<protein>
    <recommendedName>
        <fullName evidence="1">DUF7869 domain-containing protein</fullName>
    </recommendedName>
</protein>
<dbReference type="Pfam" id="PF25273">
    <property type="entry name" value="DUF7869"/>
    <property type="match status" value="1"/>
</dbReference>
<dbReference type="AlphaFoldDB" id="A0AAV3Y826"/>
<organism evidence="2 3">
    <name type="scientific">Plakobranchus ocellatus</name>
    <dbReference type="NCBI Taxonomy" id="259542"/>
    <lineage>
        <taxon>Eukaryota</taxon>
        <taxon>Metazoa</taxon>
        <taxon>Spiralia</taxon>
        <taxon>Lophotrochozoa</taxon>
        <taxon>Mollusca</taxon>
        <taxon>Gastropoda</taxon>
        <taxon>Heterobranchia</taxon>
        <taxon>Euthyneura</taxon>
        <taxon>Panpulmonata</taxon>
        <taxon>Sacoglossa</taxon>
        <taxon>Placobranchoidea</taxon>
        <taxon>Plakobranchidae</taxon>
        <taxon>Plakobranchus</taxon>
    </lineage>
</organism>
<feature type="domain" description="DUF7869" evidence="1">
    <location>
        <begin position="28"/>
        <end position="111"/>
    </location>
</feature>